<proteinExistence type="inferred from homology"/>
<dbReference type="NCBIfam" id="TIGR01783">
    <property type="entry name" value="TonB-siderophor"/>
    <property type="match status" value="1"/>
</dbReference>
<dbReference type="GO" id="GO:0009279">
    <property type="term" value="C:cell outer membrane"/>
    <property type="evidence" value="ECO:0007669"/>
    <property type="project" value="UniProtKB-SubCell"/>
</dbReference>
<evidence type="ECO:0000256" key="5">
    <source>
        <dbReference type="ARBA" id="ARBA00022692"/>
    </source>
</evidence>
<evidence type="ECO:0000259" key="13">
    <source>
        <dbReference type="Pfam" id="PF00593"/>
    </source>
</evidence>
<keyword evidence="16" id="KW-1185">Reference proteome</keyword>
<evidence type="ECO:0000259" key="14">
    <source>
        <dbReference type="Pfam" id="PF07715"/>
    </source>
</evidence>
<keyword evidence="4 10" id="KW-1134">Transmembrane beta strand</keyword>
<keyword evidence="5 10" id="KW-0812">Transmembrane</keyword>
<keyword evidence="9 10" id="KW-0998">Cell outer membrane</keyword>
<dbReference type="OrthoDB" id="9760333at2"/>
<dbReference type="GO" id="GO:0015891">
    <property type="term" value="P:siderophore transport"/>
    <property type="evidence" value="ECO:0007669"/>
    <property type="project" value="InterPro"/>
</dbReference>
<dbReference type="SUPFAM" id="SSF56935">
    <property type="entry name" value="Porins"/>
    <property type="match status" value="1"/>
</dbReference>
<evidence type="ECO:0000256" key="10">
    <source>
        <dbReference type="PROSITE-ProRule" id="PRU01360"/>
    </source>
</evidence>
<keyword evidence="12" id="KW-0732">Signal</keyword>
<dbReference type="InterPro" id="IPR039426">
    <property type="entry name" value="TonB-dep_rcpt-like"/>
</dbReference>
<dbReference type="Pfam" id="PF07715">
    <property type="entry name" value="Plug"/>
    <property type="match status" value="1"/>
</dbReference>
<dbReference type="Proteomes" id="UP000319931">
    <property type="component" value="Unassembled WGS sequence"/>
</dbReference>
<keyword evidence="6 11" id="KW-0798">TonB box</keyword>
<evidence type="ECO:0000256" key="12">
    <source>
        <dbReference type="SAM" id="SignalP"/>
    </source>
</evidence>
<dbReference type="InterPro" id="IPR000531">
    <property type="entry name" value="Beta-barrel_TonB"/>
</dbReference>
<dbReference type="PANTHER" id="PTHR32552:SF90">
    <property type="entry name" value="METAL-PSEUDOPALINE RECEPTOR CNTO"/>
    <property type="match status" value="1"/>
</dbReference>
<feature type="signal peptide" evidence="12">
    <location>
        <begin position="1"/>
        <end position="28"/>
    </location>
</feature>
<comment type="caution">
    <text evidence="15">The sequence shown here is derived from an EMBL/GenBank/DDBJ whole genome shotgun (WGS) entry which is preliminary data.</text>
</comment>
<accession>A0A502FCK2</accession>
<evidence type="ECO:0000256" key="9">
    <source>
        <dbReference type="ARBA" id="ARBA00023237"/>
    </source>
</evidence>
<keyword evidence="8 15" id="KW-0675">Receptor</keyword>
<dbReference type="InterPro" id="IPR036942">
    <property type="entry name" value="Beta-barrel_TonB_sf"/>
</dbReference>
<dbReference type="PANTHER" id="PTHR32552">
    <property type="entry name" value="FERRICHROME IRON RECEPTOR-RELATED"/>
    <property type="match status" value="1"/>
</dbReference>
<evidence type="ECO:0000256" key="1">
    <source>
        <dbReference type="ARBA" id="ARBA00004571"/>
    </source>
</evidence>
<reference evidence="15 16" key="1">
    <citation type="journal article" date="2019" name="Environ. Microbiol.">
        <title>Species interactions and distinct microbial communities in high Arctic permafrost affected cryosols are associated with the CH4 and CO2 gas fluxes.</title>
        <authorList>
            <person name="Altshuler I."/>
            <person name="Hamel J."/>
            <person name="Turney S."/>
            <person name="Magnuson E."/>
            <person name="Levesque R."/>
            <person name="Greer C."/>
            <person name="Whyte L.G."/>
        </authorList>
    </citation>
    <scope>NUCLEOTIDE SEQUENCE [LARGE SCALE GENOMIC DNA]</scope>
    <source>
        <strain evidence="15 16">E6.1</strain>
    </source>
</reference>
<evidence type="ECO:0000256" key="3">
    <source>
        <dbReference type="ARBA" id="ARBA00022448"/>
    </source>
</evidence>
<dbReference type="InterPro" id="IPR010105">
    <property type="entry name" value="TonB_sidphr_rcpt"/>
</dbReference>
<keyword evidence="7 10" id="KW-0472">Membrane</keyword>
<dbReference type="InterPro" id="IPR012910">
    <property type="entry name" value="Plug_dom"/>
</dbReference>
<sequence>MLSSKSVRRFSFLATTTACLIGAMPAFAQETKAATDDAAPDDQTIIVRGQRQQYLGDAPVHSLSQNVQTLDSRTLKDAGITKLAAALDFVAGVARQNNFGGFFDSYAIRGFAGDESSASNYLINGFPASRGYGGARDASNIEQIQVIKGPTSALFGRGDPGGAVNIITKKPNFTTGGSFTVSGGSFNTFRGEGDINLALTDRVAVRVTGAYENGDSFRDYIHSRKYTFTPSVLFQISEDTSLSYELEYVHAAAPFDRGIVAVNGNLNTVPRSRFLGEPGDGPVTTEALGHQAQLQHDFSSDWSLLIGAGYRTSSFKGYATEAESTASRQALYVDGKTLTRQRRLRDYKTTDLTFRTELSGKFTTFGLQHHLQVGADWDEFTLDQIQQRFRAPAVAAQTTAVRGNQINIFNPVYGNLATVGAFINSVEDDVSWGAYLQDQIDLTSRLKLRGGVRYDNFDQAIRNRLNNVRSGQQKTALSPTVGLAYAISEPIELYASYGRGFRPNVSFDVNNQPFAPERTKSYEVGAKLSAFGNRLNGAVAFYTMTKSAVLTADPINSGFSLAIGEARSRGVEVNVSGKLPYGFRVDLSYAYTDAIVAKDAVDPNFGYALRRGDPLINIPKNSASALVFKDFSVFDRKANVGVGVNYVGKRLGETGYRFADGSFFMLPSYTLTRVMASFSPTDRIKVSGEVTNLFDVQYFPSSYSRLWVMPGAPRQFMAHLSYSF</sequence>
<feature type="chain" id="PRO_5021493737" evidence="12">
    <location>
        <begin position="29"/>
        <end position="724"/>
    </location>
</feature>
<dbReference type="Gene3D" id="2.40.170.20">
    <property type="entry name" value="TonB-dependent receptor, beta-barrel domain"/>
    <property type="match status" value="1"/>
</dbReference>
<dbReference type="Pfam" id="PF00593">
    <property type="entry name" value="TonB_dep_Rec_b-barrel"/>
    <property type="match status" value="1"/>
</dbReference>
<dbReference type="InterPro" id="IPR037066">
    <property type="entry name" value="Plug_dom_sf"/>
</dbReference>
<name>A0A502FCK2_9SPHN</name>
<evidence type="ECO:0000313" key="15">
    <source>
        <dbReference type="EMBL" id="TPG47145.1"/>
    </source>
</evidence>
<dbReference type="EMBL" id="RCZC01000011">
    <property type="protein sequence ID" value="TPG47145.1"/>
    <property type="molecule type" value="Genomic_DNA"/>
</dbReference>
<dbReference type="AlphaFoldDB" id="A0A502FCK2"/>
<evidence type="ECO:0000256" key="7">
    <source>
        <dbReference type="ARBA" id="ARBA00023136"/>
    </source>
</evidence>
<feature type="domain" description="TonB-dependent receptor plug" evidence="14">
    <location>
        <begin position="62"/>
        <end position="163"/>
    </location>
</feature>
<comment type="subcellular location">
    <subcellularLocation>
        <location evidence="1 10">Cell outer membrane</location>
        <topology evidence="1 10">Multi-pass membrane protein</topology>
    </subcellularLocation>
</comment>
<comment type="similarity">
    <text evidence="2 10 11">Belongs to the TonB-dependent receptor family.</text>
</comment>
<evidence type="ECO:0000256" key="8">
    <source>
        <dbReference type="ARBA" id="ARBA00023170"/>
    </source>
</evidence>
<dbReference type="GO" id="GO:0015344">
    <property type="term" value="F:siderophore uptake transmembrane transporter activity"/>
    <property type="evidence" value="ECO:0007669"/>
    <property type="project" value="TreeGrafter"/>
</dbReference>
<evidence type="ECO:0000313" key="16">
    <source>
        <dbReference type="Proteomes" id="UP000319931"/>
    </source>
</evidence>
<feature type="domain" description="TonB-dependent receptor-like beta-barrel" evidence="13">
    <location>
        <begin position="234"/>
        <end position="693"/>
    </location>
</feature>
<evidence type="ECO:0000256" key="6">
    <source>
        <dbReference type="ARBA" id="ARBA00023077"/>
    </source>
</evidence>
<dbReference type="Gene3D" id="2.170.130.10">
    <property type="entry name" value="TonB-dependent receptor, plug domain"/>
    <property type="match status" value="1"/>
</dbReference>
<dbReference type="GO" id="GO:0038023">
    <property type="term" value="F:signaling receptor activity"/>
    <property type="evidence" value="ECO:0007669"/>
    <property type="project" value="InterPro"/>
</dbReference>
<dbReference type="CDD" id="cd01347">
    <property type="entry name" value="ligand_gated_channel"/>
    <property type="match status" value="1"/>
</dbReference>
<protein>
    <submittedName>
        <fullName evidence="15">TonB-dependent receptor</fullName>
    </submittedName>
</protein>
<evidence type="ECO:0000256" key="2">
    <source>
        <dbReference type="ARBA" id="ARBA00009810"/>
    </source>
</evidence>
<gene>
    <name evidence="15" type="ORF">EAH76_22310</name>
</gene>
<evidence type="ECO:0000256" key="11">
    <source>
        <dbReference type="RuleBase" id="RU003357"/>
    </source>
</evidence>
<organism evidence="15 16">
    <name type="scientific">Sphingomonas glacialis</name>
    <dbReference type="NCBI Taxonomy" id="658225"/>
    <lineage>
        <taxon>Bacteria</taxon>
        <taxon>Pseudomonadati</taxon>
        <taxon>Pseudomonadota</taxon>
        <taxon>Alphaproteobacteria</taxon>
        <taxon>Sphingomonadales</taxon>
        <taxon>Sphingomonadaceae</taxon>
        <taxon>Sphingomonas</taxon>
    </lineage>
</organism>
<dbReference type="PROSITE" id="PS52016">
    <property type="entry name" value="TONB_DEPENDENT_REC_3"/>
    <property type="match status" value="1"/>
</dbReference>
<evidence type="ECO:0000256" key="4">
    <source>
        <dbReference type="ARBA" id="ARBA00022452"/>
    </source>
</evidence>
<keyword evidence="3 10" id="KW-0813">Transport</keyword>